<sequence length="213" mass="23795">MKLYFSRNYNPRLAVATARYLGVPVEFEFASPFDPVHIDHFRALNPNHRIPILLEDDGTALWEADAIACRLSQLAGSTFWRTGGMEPRMLQWLSWANGDFVAGCDKVHFERVTRQRYGHGPVRTHYVEDGLALFHQSAAILDAHLANQHWLLEDGISYADFRAACVLPFADIAGLPVADYPNITAWLARLSAIQAWNDPFVGLEAPALPAPAI</sequence>
<proteinExistence type="predicted"/>
<accession>A0AA41QPI8</accession>
<dbReference type="PANTHER" id="PTHR44051:SF8">
    <property type="entry name" value="GLUTATHIONE S-TRANSFERASE GSTA"/>
    <property type="match status" value="1"/>
</dbReference>
<dbReference type="InterPro" id="IPR036282">
    <property type="entry name" value="Glutathione-S-Trfase_C_sf"/>
</dbReference>
<dbReference type="Pfam" id="PF13410">
    <property type="entry name" value="GST_C_2"/>
    <property type="match status" value="1"/>
</dbReference>
<dbReference type="Proteomes" id="UP001156140">
    <property type="component" value="Unassembled WGS sequence"/>
</dbReference>
<dbReference type="SUPFAM" id="SSF47616">
    <property type="entry name" value="GST C-terminal domain-like"/>
    <property type="match status" value="1"/>
</dbReference>
<dbReference type="RefSeq" id="WP_281736263.1">
    <property type="nucleotide sequence ID" value="NZ_JAKETQ010000001.1"/>
</dbReference>
<dbReference type="InterPro" id="IPR004045">
    <property type="entry name" value="Glutathione_S-Trfase_N"/>
</dbReference>
<dbReference type="InterPro" id="IPR036249">
    <property type="entry name" value="Thioredoxin-like_sf"/>
</dbReference>
<dbReference type="InterPro" id="IPR010987">
    <property type="entry name" value="Glutathione-S-Trfase_C-like"/>
</dbReference>
<dbReference type="SUPFAM" id="SSF52833">
    <property type="entry name" value="Thioredoxin-like"/>
    <property type="match status" value="1"/>
</dbReference>
<evidence type="ECO:0000259" key="1">
    <source>
        <dbReference type="PROSITE" id="PS50405"/>
    </source>
</evidence>
<dbReference type="Pfam" id="PF13409">
    <property type="entry name" value="GST_N_2"/>
    <property type="match status" value="1"/>
</dbReference>
<dbReference type="Gene3D" id="1.20.1050.10">
    <property type="match status" value="1"/>
</dbReference>
<protein>
    <submittedName>
        <fullName evidence="2">Glutathione S-transferase family protein</fullName>
    </submittedName>
</protein>
<dbReference type="PANTHER" id="PTHR44051">
    <property type="entry name" value="GLUTATHIONE S-TRANSFERASE-RELATED"/>
    <property type="match status" value="1"/>
</dbReference>
<gene>
    <name evidence="2" type="ORF">ML536_14225</name>
</gene>
<comment type="caution">
    <text evidence="2">The sequence shown here is derived from an EMBL/GenBank/DDBJ whole genome shotgun (WGS) entry which is preliminary data.</text>
</comment>
<dbReference type="Gene3D" id="3.40.30.10">
    <property type="entry name" value="Glutaredoxin"/>
    <property type="match status" value="1"/>
</dbReference>
<feature type="domain" description="GST C-terminal" evidence="1">
    <location>
        <begin position="82"/>
        <end position="210"/>
    </location>
</feature>
<evidence type="ECO:0000313" key="3">
    <source>
        <dbReference type="Proteomes" id="UP001156140"/>
    </source>
</evidence>
<dbReference type="AlphaFoldDB" id="A0AA41QPI8"/>
<keyword evidence="3" id="KW-1185">Reference proteome</keyword>
<organism evidence="2 3">
    <name type="scientific">Paradevosia shaoguanensis</name>
    <dbReference type="NCBI Taxonomy" id="1335043"/>
    <lineage>
        <taxon>Bacteria</taxon>
        <taxon>Pseudomonadati</taxon>
        <taxon>Pseudomonadota</taxon>
        <taxon>Alphaproteobacteria</taxon>
        <taxon>Hyphomicrobiales</taxon>
        <taxon>Devosiaceae</taxon>
        <taxon>Paradevosia</taxon>
    </lineage>
</organism>
<evidence type="ECO:0000313" key="2">
    <source>
        <dbReference type="EMBL" id="MCI0127982.1"/>
    </source>
</evidence>
<dbReference type="EMBL" id="JALAZD010000001">
    <property type="protein sequence ID" value="MCI0127982.1"/>
    <property type="molecule type" value="Genomic_DNA"/>
</dbReference>
<dbReference type="PROSITE" id="PS50405">
    <property type="entry name" value="GST_CTER"/>
    <property type="match status" value="1"/>
</dbReference>
<reference evidence="2" key="1">
    <citation type="submission" date="2022-03" db="EMBL/GenBank/DDBJ databases">
        <title>The complete genome sequence of a Methyloterrigena soli.</title>
        <authorList>
            <person name="Zi Z."/>
        </authorList>
    </citation>
    <scope>NUCLEOTIDE SEQUENCE</scope>
    <source>
        <strain evidence="2">M48</strain>
    </source>
</reference>
<name>A0AA41QPI8_9HYPH</name>